<dbReference type="Proteomes" id="UP000034498">
    <property type="component" value="Unassembled WGS sequence"/>
</dbReference>
<dbReference type="EMBL" id="LBUX01000033">
    <property type="protein sequence ID" value="KKQ73568.1"/>
    <property type="molecule type" value="Genomic_DNA"/>
</dbReference>
<gene>
    <name evidence="1" type="ORF">US94_C0033G0011</name>
</gene>
<reference evidence="1 2" key="1">
    <citation type="journal article" date="2015" name="Nature">
        <title>rRNA introns, odd ribosomes, and small enigmatic genomes across a large radiation of phyla.</title>
        <authorList>
            <person name="Brown C.T."/>
            <person name="Hug L.A."/>
            <person name="Thomas B.C."/>
            <person name="Sharon I."/>
            <person name="Castelle C.J."/>
            <person name="Singh A."/>
            <person name="Wilkins M.J."/>
            <person name="Williams K.H."/>
            <person name="Banfield J.F."/>
        </authorList>
    </citation>
    <scope>NUCLEOTIDE SEQUENCE [LARGE SCALE GENOMIC DNA]</scope>
</reference>
<dbReference type="AlphaFoldDB" id="A0A0G0K1G4"/>
<comment type="caution">
    <text evidence="1">The sequence shown here is derived from an EMBL/GenBank/DDBJ whole genome shotgun (WGS) entry which is preliminary data.</text>
</comment>
<sequence length="111" mass="12484">MTSGPLELFDTGTILEGSNSEELVRAVSHQTETEFKIAFDGLPLSNLGEISCRYYISRIDRVYHSADGEIRLNLQPTIETNISLGIVDENLFHSASYVIETRRGTLRLHRS</sequence>
<proteinExistence type="predicted"/>
<organism evidence="1 2">
    <name type="scientific">Berkelbacteria bacterium GW2011_GWB1_38_5</name>
    <dbReference type="NCBI Taxonomy" id="1618336"/>
    <lineage>
        <taxon>Bacteria</taxon>
        <taxon>Candidatus Berkelbacteria</taxon>
    </lineage>
</organism>
<protein>
    <submittedName>
        <fullName evidence="1">Uncharacterized protein</fullName>
    </submittedName>
</protein>
<evidence type="ECO:0000313" key="1">
    <source>
        <dbReference type="EMBL" id="KKQ73568.1"/>
    </source>
</evidence>
<evidence type="ECO:0000313" key="2">
    <source>
        <dbReference type="Proteomes" id="UP000034498"/>
    </source>
</evidence>
<name>A0A0G0K1G4_9BACT</name>
<accession>A0A0G0K1G4</accession>